<gene>
    <name evidence="2" type="ORF">WDJ50_10560</name>
</gene>
<keyword evidence="1" id="KW-0732">Signal</keyword>
<evidence type="ECO:0000256" key="1">
    <source>
        <dbReference type="SAM" id="SignalP"/>
    </source>
</evidence>
<proteinExistence type="predicted"/>
<dbReference type="PROSITE" id="PS51257">
    <property type="entry name" value="PROKAR_LIPOPROTEIN"/>
    <property type="match status" value="1"/>
</dbReference>
<dbReference type="EMBL" id="CP149782">
    <property type="protein sequence ID" value="WYF43853.1"/>
    <property type="molecule type" value="Genomic_DNA"/>
</dbReference>
<dbReference type="AlphaFoldDB" id="A0AAU6Q0I4"/>
<sequence>MNRSWLTLALPLLLTACGNGTPTPGTPDTQKPVVTLSAPEQAALNSSVKVVAEATDNVGVKAVRFYVGEELVATDTTAPYELPLDLKQSGLLTLRAVAVDTSGNESEPATRTVRVGEGDFEAPMLVFSGPKSVQTTAPVEFTVSATDDRGVARVEFYEGGTKLATVTQAPYVLTRSFTLADRGQHTYRAVAYDAAGNKAESTYTFNVALSDNMDLERPTLTLDVPLQAITVPGEYKLGFSASDNVGVVRLDVQLVAETARGKEVKSFTLTQSSGQLPLPVTRELNGTYTLTVTAYDASGNSARQMAIFKVMIP</sequence>
<dbReference type="RefSeq" id="WP_339094890.1">
    <property type="nucleotide sequence ID" value="NZ_CP149782.1"/>
</dbReference>
<feature type="chain" id="PRO_5043716677" evidence="1">
    <location>
        <begin position="21"/>
        <end position="313"/>
    </location>
</feature>
<evidence type="ECO:0000313" key="2">
    <source>
        <dbReference type="EMBL" id="WYF43853.1"/>
    </source>
</evidence>
<accession>A0AAU6Q0I4</accession>
<name>A0AAU6Q0I4_9DEIO</name>
<dbReference type="InterPro" id="IPR013783">
    <property type="entry name" value="Ig-like_fold"/>
</dbReference>
<dbReference type="Gene3D" id="2.60.40.10">
    <property type="entry name" value="Immunoglobulins"/>
    <property type="match status" value="3"/>
</dbReference>
<organism evidence="2">
    <name type="scientific">Deinococcus sp. VB142</name>
    <dbReference type="NCBI Taxonomy" id="3112952"/>
    <lineage>
        <taxon>Bacteria</taxon>
        <taxon>Thermotogati</taxon>
        <taxon>Deinococcota</taxon>
        <taxon>Deinococci</taxon>
        <taxon>Deinococcales</taxon>
        <taxon>Deinococcaceae</taxon>
        <taxon>Deinococcus</taxon>
    </lineage>
</organism>
<feature type="signal peptide" evidence="1">
    <location>
        <begin position="1"/>
        <end position="20"/>
    </location>
</feature>
<dbReference type="Pfam" id="PF17957">
    <property type="entry name" value="Big_7"/>
    <property type="match status" value="2"/>
</dbReference>
<reference evidence="2" key="1">
    <citation type="submission" date="2024-03" db="EMBL/GenBank/DDBJ databases">
        <title>Deinococcus weizhi sp. nov., isolated from human skin.</title>
        <authorList>
            <person name="Wei Z."/>
            <person name="Tian F."/>
            <person name="Yang C."/>
            <person name="Xin L.T."/>
            <person name="Wen Z.J."/>
            <person name="Lan K.C."/>
            <person name="Yu L."/>
            <person name="Zhe W."/>
            <person name="Dan F.D."/>
            <person name="Jun W."/>
            <person name="Rui Z."/>
            <person name="Yong X.J."/>
            <person name="Ting Y."/>
            <person name="Wei X."/>
            <person name="Xu Z.G."/>
            <person name="Xin Z."/>
            <person name="Dong F.G."/>
            <person name="Ni X.M."/>
            <person name="Zheng M.G."/>
            <person name="Chun Y."/>
            <person name="Qian W.X."/>
        </authorList>
    </citation>
    <scope>NUCLEOTIDE SEQUENCE</scope>
    <source>
        <strain evidence="2">VB142</strain>
    </source>
</reference>
<protein>
    <submittedName>
        <fullName evidence="2">Ig-like domain-containing protein</fullName>
    </submittedName>
</protein>